<dbReference type="InterPro" id="IPR036249">
    <property type="entry name" value="Thioredoxin-like_sf"/>
</dbReference>
<feature type="domain" description="GST C-terminal" evidence="2">
    <location>
        <begin position="127"/>
        <end position="280"/>
    </location>
</feature>
<organism evidence="3 4">
    <name type="scientific">Pseudoxanthomonas putridarboris</name>
    <dbReference type="NCBI Taxonomy" id="752605"/>
    <lineage>
        <taxon>Bacteria</taxon>
        <taxon>Pseudomonadati</taxon>
        <taxon>Pseudomonadota</taxon>
        <taxon>Gammaproteobacteria</taxon>
        <taxon>Lysobacterales</taxon>
        <taxon>Lysobacteraceae</taxon>
        <taxon>Pseudoxanthomonas</taxon>
    </lineage>
</organism>
<protein>
    <submittedName>
        <fullName evidence="3">Glutathione S-transferase family protein</fullName>
    </submittedName>
</protein>
<dbReference type="Pfam" id="PF13409">
    <property type="entry name" value="GST_N_2"/>
    <property type="match status" value="1"/>
</dbReference>
<evidence type="ECO:0000256" key="1">
    <source>
        <dbReference type="SAM" id="MobiDB-lite"/>
    </source>
</evidence>
<keyword evidence="4" id="KW-1185">Reference proteome</keyword>
<accession>A0ABU9J004</accession>
<dbReference type="InterPro" id="IPR036282">
    <property type="entry name" value="Glutathione-S-Trfase_C_sf"/>
</dbReference>
<sequence>MTTASSHDATAMMRAQEAASTRSSARRNACLVGEAFSPWTQKARWALEYGGISHGYREYTPTLSEPRLRWELRQWRGAVSVPVLLLPDRVLRGSWDITCHADACTGDGRLGELARISGWNTRADAGLAEGRARLLAALEQDRDALTESLPTVLPSMLAPALRPVARDAIARLQRKYAHLAQPGAMRRALTEARERVQAHGGGFLLGRFSYADMVAATLLEMVRPRAQGCALGAASQRCWTDAALADEFADLLAWRERLLADPGVSPSWWREPRREPASAAAS</sequence>
<reference evidence="3 4" key="1">
    <citation type="submission" date="2024-04" db="EMBL/GenBank/DDBJ databases">
        <title>Draft genome sequence of Pseudoxanthomonas putridarboris WD12.</title>
        <authorList>
            <person name="Oh J."/>
        </authorList>
    </citation>
    <scope>NUCLEOTIDE SEQUENCE [LARGE SCALE GENOMIC DNA]</scope>
    <source>
        <strain evidence="3 4">WD12</strain>
    </source>
</reference>
<proteinExistence type="predicted"/>
<dbReference type="InterPro" id="IPR010987">
    <property type="entry name" value="Glutathione-S-Trfase_C-like"/>
</dbReference>
<evidence type="ECO:0000313" key="4">
    <source>
        <dbReference type="Proteomes" id="UP001459204"/>
    </source>
</evidence>
<evidence type="ECO:0000313" key="3">
    <source>
        <dbReference type="EMBL" id="MEL1264569.1"/>
    </source>
</evidence>
<dbReference type="PROSITE" id="PS50405">
    <property type="entry name" value="GST_CTER"/>
    <property type="match status" value="1"/>
</dbReference>
<gene>
    <name evidence="3" type="ORF">AAD027_09335</name>
</gene>
<dbReference type="RefSeq" id="WP_341725745.1">
    <property type="nucleotide sequence ID" value="NZ_JBBWWT010000003.1"/>
</dbReference>
<dbReference type="SUPFAM" id="SSF52833">
    <property type="entry name" value="Thioredoxin-like"/>
    <property type="match status" value="1"/>
</dbReference>
<dbReference type="InterPro" id="IPR004045">
    <property type="entry name" value="Glutathione_S-Trfase_N"/>
</dbReference>
<feature type="region of interest" description="Disordered" evidence="1">
    <location>
        <begin position="1"/>
        <end position="20"/>
    </location>
</feature>
<dbReference type="Proteomes" id="UP001459204">
    <property type="component" value="Unassembled WGS sequence"/>
</dbReference>
<comment type="caution">
    <text evidence="3">The sequence shown here is derived from an EMBL/GenBank/DDBJ whole genome shotgun (WGS) entry which is preliminary data.</text>
</comment>
<dbReference type="Gene3D" id="3.40.30.10">
    <property type="entry name" value="Glutaredoxin"/>
    <property type="match status" value="1"/>
</dbReference>
<name>A0ABU9J004_9GAMM</name>
<dbReference type="SUPFAM" id="SSF47616">
    <property type="entry name" value="GST C-terminal domain-like"/>
    <property type="match status" value="1"/>
</dbReference>
<evidence type="ECO:0000259" key="2">
    <source>
        <dbReference type="PROSITE" id="PS50405"/>
    </source>
</evidence>
<dbReference type="CDD" id="cd00570">
    <property type="entry name" value="GST_N_family"/>
    <property type="match status" value="1"/>
</dbReference>
<dbReference type="EMBL" id="JBBWWT010000003">
    <property type="protein sequence ID" value="MEL1264569.1"/>
    <property type="molecule type" value="Genomic_DNA"/>
</dbReference>